<dbReference type="RefSeq" id="WP_121450327.1">
    <property type="nucleotide sequence ID" value="NZ_RBWE01000001.1"/>
</dbReference>
<comment type="caution">
    <text evidence="7">The sequence shown here is derived from an EMBL/GenBank/DDBJ whole genome shotgun (WGS) entry which is preliminary data.</text>
</comment>
<comment type="cofactor">
    <cofactor evidence="1">
        <name>Zn(2+)</name>
        <dbReference type="ChEBI" id="CHEBI:29105"/>
    </cofactor>
</comment>
<evidence type="ECO:0000259" key="6">
    <source>
        <dbReference type="SMART" id="SM00849"/>
    </source>
</evidence>
<organism evidence="7 8">
    <name type="scientific">Desulfofundulus salinus</name>
    <dbReference type="NCBI Taxonomy" id="2419843"/>
    <lineage>
        <taxon>Bacteria</taxon>
        <taxon>Bacillati</taxon>
        <taxon>Bacillota</taxon>
        <taxon>Clostridia</taxon>
        <taxon>Eubacteriales</taxon>
        <taxon>Peptococcaceae</taxon>
        <taxon>Desulfofundulus</taxon>
    </lineage>
</organism>
<dbReference type="GO" id="GO:0016787">
    <property type="term" value="F:hydrolase activity"/>
    <property type="evidence" value="ECO:0007669"/>
    <property type="project" value="UniProtKB-KW"/>
</dbReference>
<dbReference type="InterPro" id="IPR001279">
    <property type="entry name" value="Metallo-B-lactamas"/>
</dbReference>
<evidence type="ECO:0000313" key="8">
    <source>
        <dbReference type="Proteomes" id="UP000271256"/>
    </source>
</evidence>
<keyword evidence="3" id="KW-0479">Metal-binding</keyword>
<dbReference type="SUPFAM" id="SSF56281">
    <property type="entry name" value="Metallo-hydrolase/oxidoreductase"/>
    <property type="match status" value="1"/>
</dbReference>
<dbReference type="GO" id="GO:0046872">
    <property type="term" value="F:metal ion binding"/>
    <property type="evidence" value="ECO:0007669"/>
    <property type="project" value="UniProtKB-KW"/>
</dbReference>
<keyword evidence="5" id="KW-0862">Zinc</keyword>
<evidence type="ECO:0000256" key="3">
    <source>
        <dbReference type="ARBA" id="ARBA00022723"/>
    </source>
</evidence>
<keyword evidence="8" id="KW-1185">Reference proteome</keyword>
<evidence type="ECO:0000256" key="5">
    <source>
        <dbReference type="ARBA" id="ARBA00022833"/>
    </source>
</evidence>
<dbReference type="EMBL" id="RBWE01000001">
    <property type="protein sequence ID" value="RKO65861.1"/>
    <property type="molecule type" value="Genomic_DNA"/>
</dbReference>
<dbReference type="InterPro" id="IPR036866">
    <property type="entry name" value="RibonucZ/Hydroxyglut_hydro"/>
</dbReference>
<reference evidence="7 8" key="1">
    <citation type="submission" date="2018-10" db="EMBL/GenBank/DDBJ databases">
        <authorList>
            <person name="Grouzdev D.S."/>
            <person name="Krutkina M.S."/>
            <person name="Tourova T.P."/>
            <person name="Nazina T.N."/>
        </authorList>
    </citation>
    <scope>NUCLEOTIDE SEQUENCE [LARGE SCALE GENOMIC DNA]</scope>
    <source>
        <strain evidence="7 8">435</strain>
    </source>
</reference>
<accession>A0A494WSL7</accession>
<dbReference type="PANTHER" id="PTHR42978">
    <property type="entry name" value="QUORUM-QUENCHING LACTONASE YTNP-RELATED-RELATED"/>
    <property type="match status" value="1"/>
</dbReference>
<proteinExistence type="inferred from homology"/>
<keyword evidence="4" id="KW-0378">Hydrolase</keyword>
<evidence type="ECO:0000256" key="4">
    <source>
        <dbReference type="ARBA" id="ARBA00022801"/>
    </source>
</evidence>
<dbReference type="Gene3D" id="3.60.15.10">
    <property type="entry name" value="Ribonuclease Z/Hydroxyacylglutathione hydrolase-like"/>
    <property type="match status" value="1"/>
</dbReference>
<sequence>MGLSIRPLRVGTLAGFEKSKFTYGFNFGEKLDAPCLVWLIEGASRKILVDSGPSGPEWAAKYHTAMKWDAEDALDRRLRSVGVDPADIDLVILTHLHWDHCFNTELFPKAKFLVQKEELKYAIAPLPVHQRAYEVDMPGIKPPWFQVFDRMVVLDGDTPVEPGIQVILLPGHTPGLQGVRVETETGVYLIASDLIPLFENWEGSPDMKHIPPGIHVSLAECFETFRKVEAITDQILPGHDPMVLDREVYGKR</sequence>
<dbReference type="InterPro" id="IPR051013">
    <property type="entry name" value="MBL_superfamily_lactonases"/>
</dbReference>
<gene>
    <name evidence="7" type="ORF">D7024_02075</name>
</gene>
<dbReference type="OrthoDB" id="9761531at2"/>
<comment type="similarity">
    <text evidence="2">Belongs to the metallo-beta-lactamase superfamily.</text>
</comment>
<name>A0A494WSL7_9FIRM</name>
<evidence type="ECO:0000313" key="7">
    <source>
        <dbReference type="EMBL" id="RKO65861.1"/>
    </source>
</evidence>
<evidence type="ECO:0000256" key="1">
    <source>
        <dbReference type="ARBA" id="ARBA00001947"/>
    </source>
</evidence>
<feature type="domain" description="Metallo-beta-lactamase" evidence="6">
    <location>
        <begin position="34"/>
        <end position="239"/>
    </location>
</feature>
<dbReference type="PANTHER" id="PTHR42978:SF7">
    <property type="entry name" value="METALLO-HYDROLASE RV2300C-RELATED"/>
    <property type="match status" value="1"/>
</dbReference>
<evidence type="ECO:0000256" key="2">
    <source>
        <dbReference type="ARBA" id="ARBA00007749"/>
    </source>
</evidence>
<dbReference type="Proteomes" id="UP000271256">
    <property type="component" value="Unassembled WGS sequence"/>
</dbReference>
<dbReference type="CDD" id="cd07729">
    <property type="entry name" value="AHL_lactonase_MBL-fold"/>
    <property type="match status" value="1"/>
</dbReference>
<dbReference type="AlphaFoldDB" id="A0A494WSL7"/>
<dbReference type="Pfam" id="PF00753">
    <property type="entry name" value="Lactamase_B"/>
    <property type="match status" value="1"/>
</dbReference>
<protein>
    <submittedName>
        <fullName evidence="7">N-acyl homoserine lactonase family protein</fullName>
    </submittedName>
</protein>
<dbReference type="SMART" id="SM00849">
    <property type="entry name" value="Lactamase_B"/>
    <property type="match status" value="1"/>
</dbReference>